<reference evidence="2" key="1">
    <citation type="submission" date="2018-11" db="EMBL/GenBank/DDBJ databases">
        <authorList>
            <consortium name="Pathogen Informatics"/>
        </authorList>
    </citation>
    <scope>NUCLEOTIDE SEQUENCE</scope>
</reference>
<keyword evidence="3" id="KW-1185">Reference proteome</keyword>
<accession>A0A3S5FHG1</accession>
<evidence type="ECO:0000313" key="2">
    <source>
        <dbReference type="EMBL" id="VEL44280.1"/>
    </source>
</evidence>
<evidence type="ECO:0000256" key="1">
    <source>
        <dbReference type="SAM" id="MobiDB-lite"/>
    </source>
</evidence>
<dbReference type="Proteomes" id="UP000784294">
    <property type="component" value="Unassembled WGS sequence"/>
</dbReference>
<gene>
    <name evidence="2" type="ORF">PXEA_LOCUS37720</name>
</gene>
<dbReference type="AlphaFoldDB" id="A0A3S5FHG1"/>
<feature type="region of interest" description="Disordered" evidence="1">
    <location>
        <begin position="1"/>
        <end position="22"/>
    </location>
</feature>
<comment type="caution">
    <text evidence="2">The sequence shown here is derived from an EMBL/GenBank/DDBJ whole genome shotgun (WGS) entry which is preliminary data.</text>
</comment>
<name>A0A3S5FHG1_9PLAT</name>
<organism evidence="2 3">
    <name type="scientific">Protopolystoma xenopodis</name>
    <dbReference type="NCBI Taxonomy" id="117903"/>
    <lineage>
        <taxon>Eukaryota</taxon>
        <taxon>Metazoa</taxon>
        <taxon>Spiralia</taxon>
        <taxon>Lophotrochozoa</taxon>
        <taxon>Platyhelminthes</taxon>
        <taxon>Monogenea</taxon>
        <taxon>Polyopisthocotylea</taxon>
        <taxon>Polystomatidea</taxon>
        <taxon>Polystomatidae</taxon>
        <taxon>Protopolystoma</taxon>
    </lineage>
</organism>
<protein>
    <submittedName>
        <fullName evidence="2">Uncharacterized protein</fullName>
    </submittedName>
</protein>
<dbReference type="EMBL" id="CAAALY010293351">
    <property type="protein sequence ID" value="VEL44280.1"/>
    <property type="molecule type" value="Genomic_DNA"/>
</dbReference>
<proteinExistence type="predicted"/>
<evidence type="ECO:0000313" key="3">
    <source>
        <dbReference type="Proteomes" id="UP000784294"/>
    </source>
</evidence>
<sequence length="97" mass="10796">MARLPDDADYDAGETSGIVPRPRYYSGNVDAYNGLRNRMARLPDDADYDAGETSGIVPHPRYYSGNVDAYNGLRNRCVPLSLPIKMTKLRKRGQTTS</sequence>